<evidence type="ECO:0000256" key="2">
    <source>
        <dbReference type="ARBA" id="ARBA00022448"/>
    </source>
</evidence>
<dbReference type="EMBL" id="JAPJDO010000006">
    <property type="protein sequence ID" value="MCX2936906.1"/>
    <property type="molecule type" value="Genomic_DNA"/>
</dbReference>
<feature type="transmembrane region" description="Helical" evidence="7">
    <location>
        <begin position="155"/>
        <end position="171"/>
    </location>
</feature>
<evidence type="ECO:0000313" key="9">
    <source>
        <dbReference type="EMBL" id="MCX2936906.1"/>
    </source>
</evidence>
<name>A0ABT3SBK2_9MYCO</name>
<feature type="transmembrane region" description="Helical" evidence="7">
    <location>
        <begin position="254"/>
        <end position="279"/>
    </location>
</feature>
<evidence type="ECO:0000256" key="3">
    <source>
        <dbReference type="ARBA" id="ARBA00022475"/>
    </source>
</evidence>
<feature type="domain" description="ABC transmembrane type-1" evidence="8">
    <location>
        <begin position="89"/>
        <end position="280"/>
    </location>
</feature>
<evidence type="ECO:0000313" key="10">
    <source>
        <dbReference type="Proteomes" id="UP001300745"/>
    </source>
</evidence>
<keyword evidence="10" id="KW-1185">Reference proteome</keyword>
<feature type="transmembrane region" description="Helical" evidence="7">
    <location>
        <begin position="93"/>
        <end position="119"/>
    </location>
</feature>
<protein>
    <submittedName>
        <fullName evidence="9">ABC transporter permease</fullName>
    </submittedName>
</protein>
<evidence type="ECO:0000256" key="1">
    <source>
        <dbReference type="ARBA" id="ARBA00004651"/>
    </source>
</evidence>
<keyword evidence="3" id="KW-1003">Cell membrane</keyword>
<evidence type="ECO:0000259" key="8">
    <source>
        <dbReference type="PROSITE" id="PS50928"/>
    </source>
</evidence>
<comment type="caution">
    <text evidence="9">The sequence shown here is derived from an EMBL/GenBank/DDBJ whole genome shotgun (WGS) entry which is preliminary data.</text>
</comment>
<organism evidence="9 10">
    <name type="scientific">Mycobacterium pinniadriaticum</name>
    <dbReference type="NCBI Taxonomy" id="2994102"/>
    <lineage>
        <taxon>Bacteria</taxon>
        <taxon>Bacillati</taxon>
        <taxon>Actinomycetota</taxon>
        <taxon>Actinomycetes</taxon>
        <taxon>Mycobacteriales</taxon>
        <taxon>Mycobacteriaceae</taxon>
        <taxon>Mycobacterium</taxon>
    </lineage>
</organism>
<dbReference type="Pfam" id="PF00528">
    <property type="entry name" value="BPD_transp_1"/>
    <property type="match status" value="1"/>
</dbReference>
<keyword evidence="2 7" id="KW-0813">Transport</keyword>
<dbReference type="CDD" id="cd06261">
    <property type="entry name" value="TM_PBP2"/>
    <property type="match status" value="1"/>
</dbReference>
<dbReference type="RefSeq" id="WP_265996467.1">
    <property type="nucleotide sequence ID" value="NZ_JAPJDN010000006.1"/>
</dbReference>
<keyword evidence="6 7" id="KW-0472">Membrane</keyword>
<sequence>MVASLPAESAGDLPARASVLRRLVAGNRQTLLGLCVLGVFAAIAVLAPVIATAGINTQFANGFAAPSAAHPLGLDGGGFDVLTRLVHGARTSLLVGSVAALVGMVIGGVIGVLAGYFGGRTDGLLMRTTDYFLVIPDIPLMIVAAAVFGQNLTNIVIVIGLVYWASTARLIRAQVLSVRQRTFVHRVEAMGAAPLWVLARHVVPHVMPLLVANTVLMVANAIFAETYISFLGLGDPSVTSWGRMIQEALDQGAVLAGAWWVVLPPGLAVTIVVLAATVAGQGMEDTLNPRLKVGHLAVRRFRVRPLHGRLERA</sequence>
<keyword evidence="5 7" id="KW-1133">Transmembrane helix</keyword>
<dbReference type="SUPFAM" id="SSF161098">
    <property type="entry name" value="MetI-like"/>
    <property type="match status" value="1"/>
</dbReference>
<feature type="transmembrane region" description="Helical" evidence="7">
    <location>
        <begin position="131"/>
        <end position="149"/>
    </location>
</feature>
<evidence type="ECO:0000256" key="6">
    <source>
        <dbReference type="ARBA" id="ARBA00023136"/>
    </source>
</evidence>
<feature type="transmembrane region" description="Helical" evidence="7">
    <location>
        <begin position="31"/>
        <end position="51"/>
    </location>
</feature>
<dbReference type="PANTHER" id="PTHR43386:SF1">
    <property type="entry name" value="D,D-DIPEPTIDE TRANSPORT SYSTEM PERMEASE PROTEIN DDPC-RELATED"/>
    <property type="match status" value="1"/>
</dbReference>
<comment type="similarity">
    <text evidence="7">Belongs to the binding-protein-dependent transport system permease family.</text>
</comment>
<evidence type="ECO:0000256" key="7">
    <source>
        <dbReference type="RuleBase" id="RU363032"/>
    </source>
</evidence>
<dbReference type="Proteomes" id="UP001300745">
    <property type="component" value="Unassembled WGS sequence"/>
</dbReference>
<evidence type="ECO:0000256" key="5">
    <source>
        <dbReference type="ARBA" id="ARBA00022989"/>
    </source>
</evidence>
<dbReference type="PANTHER" id="PTHR43386">
    <property type="entry name" value="OLIGOPEPTIDE TRANSPORT SYSTEM PERMEASE PROTEIN APPC"/>
    <property type="match status" value="1"/>
</dbReference>
<keyword evidence="4 7" id="KW-0812">Transmembrane</keyword>
<dbReference type="InterPro" id="IPR000515">
    <property type="entry name" value="MetI-like"/>
</dbReference>
<comment type="subcellular location">
    <subcellularLocation>
        <location evidence="1 7">Cell membrane</location>
        <topology evidence="1 7">Multi-pass membrane protein</topology>
    </subcellularLocation>
</comment>
<evidence type="ECO:0000256" key="4">
    <source>
        <dbReference type="ARBA" id="ARBA00022692"/>
    </source>
</evidence>
<accession>A0ABT3SBK2</accession>
<gene>
    <name evidence="9" type="ORF">ORI27_09360</name>
</gene>
<proteinExistence type="inferred from homology"/>
<dbReference type="InterPro" id="IPR050366">
    <property type="entry name" value="BP-dependent_transpt_permease"/>
</dbReference>
<dbReference type="Gene3D" id="1.10.3720.10">
    <property type="entry name" value="MetI-like"/>
    <property type="match status" value="1"/>
</dbReference>
<feature type="transmembrane region" description="Helical" evidence="7">
    <location>
        <begin position="209"/>
        <end position="233"/>
    </location>
</feature>
<dbReference type="InterPro" id="IPR035906">
    <property type="entry name" value="MetI-like_sf"/>
</dbReference>
<dbReference type="PROSITE" id="PS50928">
    <property type="entry name" value="ABC_TM1"/>
    <property type="match status" value="1"/>
</dbReference>
<reference evidence="9 10" key="1">
    <citation type="submission" date="2022-11" db="EMBL/GenBank/DDBJ databases">
        <title>Mycobacterium sp. nov.</title>
        <authorList>
            <person name="Papic B."/>
            <person name="Spicic S."/>
            <person name="Duvnjak S."/>
        </authorList>
    </citation>
    <scope>NUCLEOTIDE SEQUENCE [LARGE SCALE GENOMIC DNA]</scope>
    <source>
        <strain evidence="9 10">CVI_P4</strain>
    </source>
</reference>